<dbReference type="RefSeq" id="WP_171684174.1">
    <property type="nucleotide sequence ID" value="NZ_WHNZ01000030.1"/>
</dbReference>
<feature type="domain" description="Phage head morphogenesis" evidence="1">
    <location>
        <begin position="149"/>
        <end position="231"/>
    </location>
</feature>
<dbReference type="InterPro" id="IPR006528">
    <property type="entry name" value="Phage_head_morphogenesis_dom"/>
</dbReference>
<gene>
    <name evidence="2" type="ORF">GC097_15155</name>
</gene>
<sequence>MNKAERFIKKYLDESEERLLIRYDRWLNTVLSHIPIGASEMEIHQFHLPQPAQLSSILYQHAAEMLTAGQAHGDAEAKAIRDKRRVKLADLPIIDGNREFTPEEAMAILKNRELKLAGVVEADLVTLIKQVLLEHLTGAAPQSTKGSIAALLDQNKSRASLIVTTETTYAYNRGRLISYRENKVDYVRFSAIMDARTSAVCASRNGKVMRMDDPALGDNTPPLHGRCRSVLTPIYSRYEPDVIEKANKDWGDVAPLPKGWKTK</sequence>
<comment type="caution">
    <text evidence="2">The sequence shown here is derived from an EMBL/GenBank/DDBJ whole genome shotgun (WGS) entry which is preliminary data.</text>
</comment>
<keyword evidence="3" id="KW-1185">Reference proteome</keyword>
<proteinExistence type="predicted"/>
<reference evidence="2 3" key="1">
    <citation type="submission" date="2019-10" db="EMBL/GenBank/DDBJ databases">
        <title>Description of Paenibacillus pedi sp. nov.</title>
        <authorList>
            <person name="Carlier A."/>
            <person name="Qi S."/>
        </authorList>
    </citation>
    <scope>NUCLEOTIDE SEQUENCE [LARGE SCALE GENOMIC DNA]</scope>
    <source>
        <strain evidence="2 3">LMG 31457</strain>
    </source>
</reference>
<dbReference type="Proteomes" id="UP000618579">
    <property type="component" value="Unassembled WGS sequence"/>
</dbReference>
<dbReference type="Pfam" id="PF04233">
    <property type="entry name" value="Phage_Mu_F"/>
    <property type="match status" value="1"/>
</dbReference>
<dbReference type="EMBL" id="WHNZ01000030">
    <property type="protein sequence ID" value="NOV01354.1"/>
    <property type="molecule type" value="Genomic_DNA"/>
</dbReference>
<organism evidence="2 3">
    <name type="scientific">Paenibacillus planticolens</name>
    <dbReference type="NCBI Taxonomy" id="2654976"/>
    <lineage>
        <taxon>Bacteria</taxon>
        <taxon>Bacillati</taxon>
        <taxon>Bacillota</taxon>
        <taxon>Bacilli</taxon>
        <taxon>Bacillales</taxon>
        <taxon>Paenibacillaceae</taxon>
        <taxon>Paenibacillus</taxon>
    </lineage>
</organism>
<evidence type="ECO:0000313" key="2">
    <source>
        <dbReference type="EMBL" id="NOV01354.1"/>
    </source>
</evidence>
<evidence type="ECO:0000259" key="1">
    <source>
        <dbReference type="Pfam" id="PF04233"/>
    </source>
</evidence>
<protein>
    <submittedName>
        <fullName evidence="2">Phage head morphogenesis protein</fullName>
    </submittedName>
</protein>
<dbReference type="NCBIfam" id="TIGR01641">
    <property type="entry name" value="phageSPP1_gp7"/>
    <property type="match status" value="1"/>
</dbReference>
<accession>A0ABX1ZRB5</accession>
<name>A0ABX1ZRB5_9BACL</name>
<evidence type="ECO:0000313" key="3">
    <source>
        <dbReference type="Proteomes" id="UP000618579"/>
    </source>
</evidence>